<dbReference type="AlphaFoldDB" id="A0A4C1YGD9"/>
<dbReference type="Proteomes" id="UP000299102">
    <property type="component" value="Unassembled WGS sequence"/>
</dbReference>
<feature type="compositionally biased region" description="Basic residues" evidence="1">
    <location>
        <begin position="202"/>
        <end position="211"/>
    </location>
</feature>
<name>A0A4C1YGD9_EUMVA</name>
<feature type="region of interest" description="Disordered" evidence="1">
    <location>
        <begin position="179"/>
        <end position="221"/>
    </location>
</feature>
<organism evidence="2 3">
    <name type="scientific">Eumeta variegata</name>
    <name type="common">Bagworm moth</name>
    <name type="synonym">Eumeta japonica</name>
    <dbReference type="NCBI Taxonomy" id="151549"/>
    <lineage>
        <taxon>Eukaryota</taxon>
        <taxon>Metazoa</taxon>
        <taxon>Ecdysozoa</taxon>
        <taxon>Arthropoda</taxon>
        <taxon>Hexapoda</taxon>
        <taxon>Insecta</taxon>
        <taxon>Pterygota</taxon>
        <taxon>Neoptera</taxon>
        <taxon>Endopterygota</taxon>
        <taxon>Lepidoptera</taxon>
        <taxon>Glossata</taxon>
        <taxon>Ditrysia</taxon>
        <taxon>Tineoidea</taxon>
        <taxon>Psychidae</taxon>
        <taxon>Oiketicinae</taxon>
        <taxon>Eumeta</taxon>
    </lineage>
</organism>
<accession>A0A4C1YGD9</accession>
<feature type="region of interest" description="Disordered" evidence="1">
    <location>
        <begin position="140"/>
        <end position="159"/>
    </location>
</feature>
<proteinExistence type="predicted"/>
<sequence length="289" mass="32476">MPGRACAATARWDKMMRMGLKMDKRVSRARSSEHGPLHLVTSDEAYSRGPLLHRRCEIVHRGNKGGRSTASGGRPLAEPQVLGQINRLTIVVEDVTNSGAIKPDKGIMCVKCHMEYIFKYAMIPCGDIFYGDGRRRRALPQVPPSNHAAEGRAGAGRPHASAEFLPITAARREQSVVTTIKNGRKSSTRSMNTISRYGPAAPRHRPLRRASPRRDYPRFRHGSRGTLRVRYIHPLYSSIRAGYTQRQGRSPRAPRASLRRRRRVTARSLSAEPRNGKNRRTPPTMYLLN</sequence>
<evidence type="ECO:0000313" key="2">
    <source>
        <dbReference type="EMBL" id="GBP73405.1"/>
    </source>
</evidence>
<reference evidence="2 3" key="1">
    <citation type="journal article" date="2019" name="Commun. Biol.">
        <title>The bagworm genome reveals a unique fibroin gene that provides high tensile strength.</title>
        <authorList>
            <person name="Kono N."/>
            <person name="Nakamura H."/>
            <person name="Ohtoshi R."/>
            <person name="Tomita M."/>
            <person name="Numata K."/>
            <person name="Arakawa K."/>
        </authorList>
    </citation>
    <scope>NUCLEOTIDE SEQUENCE [LARGE SCALE GENOMIC DNA]</scope>
</reference>
<evidence type="ECO:0000256" key="1">
    <source>
        <dbReference type="SAM" id="MobiDB-lite"/>
    </source>
</evidence>
<keyword evidence="3" id="KW-1185">Reference proteome</keyword>
<dbReference type="EMBL" id="BGZK01001172">
    <property type="protein sequence ID" value="GBP73405.1"/>
    <property type="molecule type" value="Genomic_DNA"/>
</dbReference>
<protein>
    <submittedName>
        <fullName evidence="2">Uncharacterized protein</fullName>
    </submittedName>
</protein>
<feature type="region of interest" description="Disordered" evidence="1">
    <location>
        <begin position="242"/>
        <end position="289"/>
    </location>
</feature>
<comment type="caution">
    <text evidence="2">The sequence shown here is derived from an EMBL/GenBank/DDBJ whole genome shotgun (WGS) entry which is preliminary data.</text>
</comment>
<evidence type="ECO:0000313" key="3">
    <source>
        <dbReference type="Proteomes" id="UP000299102"/>
    </source>
</evidence>
<gene>
    <name evidence="2" type="ORF">EVAR_21361_1</name>
</gene>